<accession>A0A9J6QYA1</accession>
<dbReference type="Proteomes" id="UP001065549">
    <property type="component" value="Unassembled WGS sequence"/>
</dbReference>
<protein>
    <submittedName>
        <fullName evidence="1">Uncharacterized protein</fullName>
    </submittedName>
</protein>
<keyword evidence="2" id="KW-1185">Reference proteome</keyword>
<reference evidence="1" key="1">
    <citation type="submission" date="2022-09" db="EMBL/GenBank/DDBJ databases">
        <title>Culturomic study of gut microbiota in children with autism spectrum disorder.</title>
        <authorList>
            <person name="Efimov B.A."/>
            <person name="Chaplin A.V."/>
            <person name="Sokolova S.R."/>
            <person name="Pikina A.P."/>
            <person name="Korzhanova M."/>
            <person name="Belova V."/>
            <person name="Korostin D."/>
        </authorList>
    </citation>
    <scope>NUCLEOTIDE SEQUENCE</scope>
    <source>
        <strain evidence="1">ASD5510</strain>
    </source>
</reference>
<dbReference type="EMBL" id="JAOSHN010000010">
    <property type="protein sequence ID" value="MCU7380491.1"/>
    <property type="molecule type" value="Genomic_DNA"/>
</dbReference>
<name>A0A9J6QYA1_9FIRM</name>
<dbReference type="RefSeq" id="WP_269478741.1">
    <property type="nucleotide sequence ID" value="NZ_JAOSHN010000010.1"/>
</dbReference>
<dbReference type="AlphaFoldDB" id="A0A9J6QYA1"/>
<sequence length="63" mass="7033">MTAIRQVTGMAYDDKTKKMQIKKLTVRVTHDKAGSTISIEDGKTMLSVPLEPIEGMLKKGKRQ</sequence>
<proteinExistence type="predicted"/>
<organism evidence="1 2">
    <name type="scientific">Hominibacterium faecale</name>
    <dbReference type="NCBI Taxonomy" id="2839743"/>
    <lineage>
        <taxon>Bacteria</taxon>
        <taxon>Bacillati</taxon>
        <taxon>Bacillota</taxon>
        <taxon>Clostridia</taxon>
        <taxon>Peptostreptococcales</taxon>
        <taxon>Anaerovoracaceae</taxon>
        <taxon>Hominibacterium</taxon>
    </lineage>
</organism>
<evidence type="ECO:0000313" key="2">
    <source>
        <dbReference type="Proteomes" id="UP001065549"/>
    </source>
</evidence>
<comment type="caution">
    <text evidence="1">The sequence shown here is derived from an EMBL/GenBank/DDBJ whole genome shotgun (WGS) entry which is preliminary data.</text>
</comment>
<gene>
    <name evidence="1" type="ORF">OBO34_19450</name>
</gene>
<evidence type="ECO:0000313" key="1">
    <source>
        <dbReference type="EMBL" id="MCU7380491.1"/>
    </source>
</evidence>